<evidence type="ECO:0008006" key="4">
    <source>
        <dbReference type="Google" id="ProtNLM"/>
    </source>
</evidence>
<evidence type="ECO:0000313" key="3">
    <source>
        <dbReference type="Proteomes" id="UP001500842"/>
    </source>
</evidence>
<reference evidence="2 3" key="1">
    <citation type="journal article" date="2019" name="Int. J. Syst. Evol. Microbiol.">
        <title>The Global Catalogue of Microorganisms (GCM) 10K type strain sequencing project: providing services to taxonomists for standard genome sequencing and annotation.</title>
        <authorList>
            <consortium name="The Broad Institute Genomics Platform"/>
            <consortium name="The Broad Institute Genome Sequencing Center for Infectious Disease"/>
            <person name="Wu L."/>
            <person name="Ma J."/>
        </authorList>
    </citation>
    <scope>NUCLEOTIDE SEQUENCE [LARGE SCALE GENOMIC DNA]</scope>
    <source>
        <strain evidence="2 3">JCM 14942</strain>
    </source>
</reference>
<dbReference type="InterPro" id="IPR038555">
    <property type="entry name" value="Zincin_1_sf"/>
</dbReference>
<dbReference type="SUPFAM" id="SSF55486">
    <property type="entry name" value="Metalloproteases ('zincins'), catalytic domain"/>
    <property type="match status" value="1"/>
</dbReference>
<dbReference type="CDD" id="cd12954">
    <property type="entry name" value="MMP_TTHA0227_like_1"/>
    <property type="match status" value="1"/>
</dbReference>
<evidence type="ECO:0000313" key="2">
    <source>
        <dbReference type="EMBL" id="GAA1509345.1"/>
    </source>
</evidence>
<dbReference type="EMBL" id="BAAAOR010000008">
    <property type="protein sequence ID" value="GAA1509345.1"/>
    <property type="molecule type" value="Genomic_DNA"/>
</dbReference>
<dbReference type="InterPro" id="IPR010428">
    <property type="entry name" value="Zincin_1"/>
</dbReference>
<sequence>MATARRAQAVREHVRRLCGAGLVVISADATAPGRNGRIGSRVVEPPKTPGRRRDRRGRGMRGPAVLPLAATGHRPPLPRSRRETFDRIMLDVVTDIDARWSEHLGLVEYAVEDAPQLPDDWDSGRVPLSSLVRGSGTRPTRLVVFRRPLEHRAADRADLEAIVLTVVVEQVAELLGIEPGQVDPRYPADDD</sequence>
<feature type="compositionally biased region" description="Basic residues" evidence="1">
    <location>
        <begin position="49"/>
        <end position="59"/>
    </location>
</feature>
<feature type="region of interest" description="Disordered" evidence="1">
    <location>
        <begin position="34"/>
        <end position="66"/>
    </location>
</feature>
<name>A0ABN2A1J7_9ACTN</name>
<protein>
    <recommendedName>
        <fullName evidence="4">Zinicin-like metallopeptidase</fullName>
    </recommendedName>
</protein>
<accession>A0ABN2A1J7</accession>
<dbReference type="Gene3D" id="3.30.2010.20">
    <property type="match status" value="1"/>
</dbReference>
<keyword evidence="3" id="KW-1185">Reference proteome</keyword>
<evidence type="ECO:0000256" key="1">
    <source>
        <dbReference type="SAM" id="MobiDB-lite"/>
    </source>
</evidence>
<comment type="caution">
    <text evidence="2">The sequence shown here is derived from an EMBL/GenBank/DDBJ whole genome shotgun (WGS) entry which is preliminary data.</text>
</comment>
<dbReference type="Proteomes" id="UP001500842">
    <property type="component" value="Unassembled WGS sequence"/>
</dbReference>
<proteinExistence type="predicted"/>
<gene>
    <name evidence="2" type="ORF">GCM10009788_12120</name>
</gene>
<dbReference type="Pfam" id="PF06262">
    <property type="entry name" value="Zincin_1"/>
    <property type="match status" value="1"/>
</dbReference>
<organism evidence="2 3">
    <name type="scientific">Nocardioides humi</name>
    <dbReference type="NCBI Taxonomy" id="449461"/>
    <lineage>
        <taxon>Bacteria</taxon>
        <taxon>Bacillati</taxon>
        <taxon>Actinomycetota</taxon>
        <taxon>Actinomycetes</taxon>
        <taxon>Propionibacteriales</taxon>
        <taxon>Nocardioidaceae</taxon>
        <taxon>Nocardioides</taxon>
    </lineage>
</organism>